<geneLocation type="plasmid" evidence="3">
    <name>pLmA144</name>
</geneLocation>
<dbReference type="PATRIC" id="fig|1639.1340.peg.2981"/>
<feature type="coiled-coil region" evidence="1">
    <location>
        <begin position="276"/>
        <end position="303"/>
    </location>
</feature>
<accession>A0A142EC68</accession>
<evidence type="ECO:0000256" key="2">
    <source>
        <dbReference type="SAM" id="Phobius"/>
    </source>
</evidence>
<name>A0A142EC68_LISMN</name>
<reference evidence="6 10" key="2">
    <citation type="journal article" date="2018" name="Genome Biol.">
        <title>SKESA: strategic k-mer extension for scrupulous assemblies.</title>
        <authorList>
            <person name="Souvorov A."/>
            <person name="Agarwala R."/>
            <person name="Lipman D.J."/>
        </authorList>
    </citation>
    <scope>NUCLEOTIDE SEQUENCE [LARGE SCALE GENOMIC DNA]</scope>
    <source>
        <strain evidence="6">09CEB371LM</strain>
        <strain evidence="7">Sam_F526FDD3-C0F7-43DB-B204-E231FEF9C926</strain>
    </source>
</reference>
<reference evidence="3" key="1">
    <citation type="submission" date="2016-01" db="EMBL/GenBank/DDBJ databases">
        <title>Whole Genome Sequence of Listeria monocytogenes Serovar 1/2a Strain IZSAM_Lm_15_17439_A144 responsible of a human outbreak in 2008.</title>
        <authorList>
            <person name="Orsini M."/>
            <person name="Ordinelli A."/>
            <person name="Cornacchia A."/>
            <person name="Acciari V."/>
            <person name="Centorame P."/>
            <person name="Torresi M."/>
            <person name="Pompei A."/>
            <person name="Camma C."/>
            <person name="Gattuso A."/>
            <person name="Gianfranceschi M."/>
            <person name="Pomilio F."/>
        </authorList>
    </citation>
    <scope>NUCLEOTIDE SEQUENCE</scope>
    <source>
        <strain evidence="3">IZSAM_Lm_15_17439_A144</strain>
        <plasmid evidence="3">pLmA144</plasmid>
    </source>
</reference>
<evidence type="ECO:0000313" key="9">
    <source>
        <dbReference type="Proteomes" id="UP000566597"/>
    </source>
</evidence>
<evidence type="ECO:0000313" key="10">
    <source>
        <dbReference type="Proteomes" id="UP000840567"/>
    </source>
</evidence>
<reference evidence="6" key="5">
    <citation type="submission" date="2019-10" db="EMBL/GenBank/DDBJ databases">
        <authorList>
            <consortium name="NCBI Pathogen Detection Project"/>
        </authorList>
    </citation>
    <scope>NUCLEOTIDE SEQUENCE</scope>
    <source>
        <strain evidence="6">09CEB371LM</strain>
        <strain evidence="7">Sam_F526FDD3-C0F7-43DB-B204-E231FEF9C926</strain>
    </source>
</reference>
<evidence type="ECO:0000313" key="7">
    <source>
        <dbReference type="EMBL" id="HAA8491585.1"/>
    </source>
</evidence>
<evidence type="ECO:0000313" key="6">
    <source>
        <dbReference type="EMBL" id="HAA8054395.1"/>
    </source>
</evidence>
<reference evidence="5 9" key="4">
    <citation type="submission" date="2019-04" db="EMBL/GenBank/DDBJ databases">
        <authorList>
            <person name="Ashton P.M."/>
            <person name="Dallman T."/>
            <person name="Nair S."/>
            <person name="De Pinna E."/>
            <person name="Peters T."/>
            <person name="Grant K."/>
        </authorList>
    </citation>
    <scope>NUCLEOTIDE SEQUENCE [LARGE SCALE GENOMIC DNA]</scope>
    <source>
        <strain evidence="5 9">406731</strain>
    </source>
</reference>
<dbReference type="EMBL" id="DAAEQL010000010">
    <property type="protein sequence ID" value="HAA8491585.1"/>
    <property type="molecule type" value="Genomic_DNA"/>
</dbReference>
<dbReference type="AlphaFoldDB" id="A0A142EC68"/>
<keyword evidence="2" id="KW-0472">Membrane</keyword>
<feature type="transmembrane region" description="Helical" evidence="2">
    <location>
        <begin position="27"/>
        <end position="50"/>
    </location>
</feature>
<evidence type="ECO:0000256" key="1">
    <source>
        <dbReference type="SAM" id="Coils"/>
    </source>
</evidence>
<dbReference type="EMBL" id="DAAEEB010000014">
    <property type="protein sequence ID" value="HAA8054395.1"/>
    <property type="molecule type" value="Genomic_DNA"/>
</dbReference>
<keyword evidence="3" id="KW-0614">Plasmid</keyword>
<keyword evidence="2" id="KW-0812">Transmembrane</keyword>
<evidence type="ECO:0000313" key="8">
    <source>
        <dbReference type="Proteomes" id="UP000337746"/>
    </source>
</evidence>
<evidence type="ECO:0000313" key="4">
    <source>
        <dbReference type="EMBL" id="EAG2088469.1"/>
    </source>
</evidence>
<dbReference type="Proteomes" id="UP000840567">
    <property type="component" value="Unassembled WGS sequence"/>
</dbReference>
<dbReference type="EMBL" id="AABEVT010000010">
    <property type="protein sequence ID" value="EAH0253555.1"/>
    <property type="molecule type" value="Genomic_DNA"/>
</dbReference>
<protein>
    <submittedName>
        <fullName evidence="3">Uncharacterized protein</fullName>
    </submittedName>
</protein>
<evidence type="ECO:0000313" key="5">
    <source>
        <dbReference type="EMBL" id="EAH0253555.1"/>
    </source>
</evidence>
<organism evidence="3">
    <name type="scientific">Listeria monocytogenes</name>
    <dbReference type="NCBI Taxonomy" id="1639"/>
    <lineage>
        <taxon>Bacteria</taxon>
        <taxon>Bacillati</taxon>
        <taxon>Bacillota</taxon>
        <taxon>Bacilli</taxon>
        <taxon>Bacillales</taxon>
        <taxon>Listeriaceae</taxon>
        <taxon>Listeria</taxon>
    </lineage>
</organism>
<gene>
    <name evidence="4" type="ORF">BCZ21_14465</name>
    <name evidence="5" type="ORF">D4U23_14275</name>
    <name evidence="6" type="ORF">GHH22_14720</name>
    <name evidence="7" type="ORF">GHO09_13825</name>
    <name evidence="3" type="ORF">pA144_0011</name>
</gene>
<dbReference type="RefSeq" id="WP_025370665.1">
    <property type="nucleotide sequence ID" value="NZ_BAAFVF010000054.1"/>
</dbReference>
<dbReference type="EMBL" id="KU513859">
    <property type="protein sequence ID" value="AMQ45756.1"/>
    <property type="molecule type" value="Genomic_DNA"/>
</dbReference>
<dbReference type="Proteomes" id="UP000337746">
    <property type="component" value="Unassembled WGS sequence"/>
</dbReference>
<dbReference type="Proteomes" id="UP000566597">
    <property type="component" value="Unassembled WGS sequence"/>
</dbReference>
<reference evidence="4 8" key="3">
    <citation type="submission" date="2018-06" db="EMBL/GenBank/DDBJ databases">
        <authorList>
            <consortium name="GenomeTrakr: Next Generation Sequencing Network for Food Pathogen Tracability"/>
        </authorList>
    </citation>
    <scope>NUCLEOTIDE SEQUENCE [LARGE SCALE GENOMIC DNA]</scope>
    <source>
        <strain evidence="4 8">FLAG-54356</strain>
    </source>
</reference>
<proteinExistence type="predicted"/>
<dbReference type="EMBL" id="AABAWE010000009">
    <property type="protein sequence ID" value="EAG2088469.1"/>
    <property type="molecule type" value="Genomic_DNA"/>
</dbReference>
<feature type="coiled-coil region" evidence="1">
    <location>
        <begin position="212"/>
        <end position="249"/>
    </location>
</feature>
<sequence length="305" mass="35882">MEEISWIKKVRALSKQDKKIFQTNRILRFKIVIIFSTCLAIFFLSSNYWWGDYSPIQQSSIGEKVDINGTKFILQDWKYNPGKRSMRIKMFIDPKATDTYTNIYKVSFVMRDLENEDYENTQIHSQILYQDDRYLVVEAKDLPDNFQKMVVYLDDANEEENDVALKTFSISKSDENEKMGGFSGDYRKLEKVKTWKNETTFAYKKEGLQFQILFLENNIMKNEKQIKKLEDKNQIIREKQQDLEESKTHKTPEEQTNISYEIASLNETINDNKTTISSKEAGIADLQEQIKAMKTQIESLIEIGK</sequence>
<keyword evidence="2" id="KW-1133">Transmembrane helix</keyword>
<keyword evidence="1" id="KW-0175">Coiled coil</keyword>
<evidence type="ECO:0000313" key="3">
    <source>
        <dbReference type="EMBL" id="AMQ45756.1"/>
    </source>
</evidence>
<dbReference type="Proteomes" id="UP000840039">
    <property type="component" value="Unassembled WGS sequence"/>
</dbReference>